<dbReference type="InterPro" id="IPR011993">
    <property type="entry name" value="PH-like_dom_sf"/>
</dbReference>
<protein>
    <submittedName>
        <fullName evidence="3">PB1 domain-containing protein</fullName>
    </submittedName>
</protein>
<evidence type="ECO:0000313" key="3">
    <source>
        <dbReference type="WBParaSite" id="ACAC_0000640001-mRNA-1"/>
    </source>
</evidence>
<dbReference type="PANTHER" id="PTHR22692:SF33">
    <property type="entry name" value="MYOSIN"/>
    <property type="match status" value="1"/>
</dbReference>
<dbReference type="Pfam" id="PF21998">
    <property type="entry name" value="FERM_C1_MyoVII"/>
    <property type="match status" value="1"/>
</dbReference>
<evidence type="ECO:0000259" key="1">
    <source>
        <dbReference type="Pfam" id="PF21998"/>
    </source>
</evidence>
<proteinExistence type="predicted"/>
<dbReference type="AlphaFoldDB" id="A0A0K0D8K5"/>
<evidence type="ECO:0000313" key="2">
    <source>
        <dbReference type="Proteomes" id="UP000035642"/>
    </source>
</evidence>
<keyword evidence="2" id="KW-1185">Reference proteome</keyword>
<organism evidence="2 3">
    <name type="scientific">Angiostrongylus cantonensis</name>
    <name type="common">Rat lungworm</name>
    <dbReference type="NCBI Taxonomy" id="6313"/>
    <lineage>
        <taxon>Eukaryota</taxon>
        <taxon>Metazoa</taxon>
        <taxon>Ecdysozoa</taxon>
        <taxon>Nematoda</taxon>
        <taxon>Chromadorea</taxon>
        <taxon>Rhabditida</taxon>
        <taxon>Rhabditina</taxon>
        <taxon>Rhabditomorpha</taxon>
        <taxon>Strongyloidea</taxon>
        <taxon>Metastrongylidae</taxon>
        <taxon>Angiostrongylus</taxon>
    </lineage>
</organism>
<dbReference type="InterPro" id="IPR041793">
    <property type="entry name" value="MyoVII_FERM_C1"/>
</dbReference>
<dbReference type="WBParaSite" id="ACAC_0000640001-mRNA-1">
    <property type="protein sequence ID" value="ACAC_0000640001-mRNA-1"/>
    <property type="gene ID" value="ACAC_0000640001"/>
</dbReference>
<feature type="domain" description="Myosin VII FERM" evidence="1">
    <location>
        <begin position="2"/>
        <end position="71"/>
    </location>
</feature>
<dbReference type="PANTHER" id="PTHR22692">
    <property type="entry name" value="MYOSIN VII, XV"/>
    <property type="match status" value="1"/>
</dbReference>
<accession>A0A0K0D8K5</accession>
<dbReference type="STRING" id="6313.A0A0K0D8K5"/>
<sequence length="120" mass="13608">MGIYVVDDQENILLEFSYPEVTRILHHECGRPGVDMCTLQMASGDEYSFQSSSANDIKALLTTFFNGLKERSLYLVAIKSQQRDDSNDLLEFETGDLLTLVNGLRGKDLLDKISVKVRRF</sequence>
<dbReference type="Proteomes" id="UP000035642">
    <property type="component" value="Unassembled WGS sequence"/>
</dbReference>
<reference evidence="2" key="1">
    <citation type="submission" date="2012-09" db="EMBL/GenBank/DDBJ databases">
        <authorList>
            <person name="Martin A.A."/>
        </authorList>
    </citation>
    <scope>NUCLEOTIDE SEQUENCE</scope>
</reference>
<dbReference type="InterPro" id="IPR051567">
    <property type="entry name" value="Unconventional_Myosin_ATPase"/>
</dbReference>
<reference evidence="3" key="2">
    <citation type="submission" date="2017-02" db="UniProtKB">
        <authorList>
            <consortium name="WormBaseParasite"/>
        </authorList>
    </citation>
    <scope>IDENTIFICATION</scope>
</reference>
<name>A0A0K0D8K5_ANGCA</name>
<dbReference type="Gene3D" id="2.30.29.30">
    <property type="entry name" value="Pleckstrin-homology domain (PH domain)/Phosphotyrosine-binding domain (PTB)"/>
    <property type="match status" value="1"/>
</dbReference>